<gene>
    <name evidence="1" type="ORF">AARE701A_LOCUS20480</name>
</gene>
<accession>A0A8S2B014</accession>
<reference evidence="1" key="1">
    <citation type="submission" date="2021-01" db="EMBL/GenBank/DDBJ databases">
        <authorList>
            <person name="Bezrukov I."/>
        </authorList>
    </citation>
    <scope>NUCLEOTIDE SEQUENCE</scope>
</reference>
<dbReference type="AlphaFoldDB" id="A0A8S2B014"/>
<evidence type="ECO:0000313" key="1">
    <source>
        <dbReference type="EMBL" id="CAE6218475.1"/>
    </source>
</evidence>
<organism evidence="1 2">
    <name type="scientific">Arabidopsis arenosa</name>
    <name type="common">Sand rock-cress</name>
    <name type="synonym">Cardaminopsis arenosa</name>
    <dbReference type="NCBI Taxonomy" id="38785"/>
    <lineage>
        <taxon>Eukaryota</taxon>
        <taxon>Viridiplantae</taxon>
        <taxon>Streptophyta</taxon>
        <taxon>Embryophyta</taxon>
        <taxon>Tracheophyta</taxon>
        <taxon>Spermatophyta</taxon>
        <taxon>Magnoliopsida</taxon>
        <taxon>eudicotyledons</taxon>
        <taxon>Gunneridae</taxon>
        <taxon>Pentapetalae</taxon>
        <taxon>rosids</taxon>
        <taxon>malvids</taxon>
        <taxon>Brassicales</taxon>
        <taxon>Brassicaceae</taxon>
        <taxon>Camelineae</taxon>
        <taxon>Arabidopsis</taxon>
    </lineage>
</organism>
<sequence length="69" mass="7879">MKLKSLMLASKLWIRNCVLSTSFSTLPYLLQTEDFIQLSAWSIREPLSASSSFSLFMTKINMSSLMPRT</sequence>
<proteinExistence type="predicted"/>
<dbReference type="EMBL" id="LR999458">
    <property type="protein sequence ID" value="CAE6218475.1"/>
    <property type="molecule type" value="Genomic_DNA"/>
</dbReference>
<keyword evidence="2" id="KW-1185">Reference proteome</keyword>
<protein>
    <submittedName>
        <fullName evidence="1">Uncharacterized protein</fullName>
    </submittedName>
</protein>
<name>A0A8S2B014_ARAAE</name>
<evidence type="ECO:0000313" key="2">
    <source>
        <dbReference type="Proteomes" id="UP000682877"/>
    </source>
</evidence>
<dbReference type="Proteomes" id="UP000682877">
    <property type="component" value="Chromosome 8"/>
</dbReference>